<sequence>MNESALGDELAGILADLIAIPSPYPPGDSVAISAYAADRLRRAGYRTAIMSEEPGVDNVVASLGEGAPHLVFNAHSDTVAMGDRGKWATDPYRAERSGDRIHGLGAGNCKGSMAVQLWLAEEIARRGGPRRGTVTFTFVADEENLGPHGMAFLRQAGHVRPDVLILGAQTENQMIVAERGVLWARVATTGRAAHAGNPAAGDSAILRLARLLAALEANLVPALDARRDGAMQSTINVGLIEGGSNANVVPSAAAMTIDRRLLPAEKVDAAFAELHAILSAAGEPDGSWTLEKLTGTNGFRAAADGPGVTALGAAIAGRTGAPARLLNATGVSDGRYFADDGIEIVNFGPGSGAEGHAANESVPLSQMVDSAAILLDAVRRLTGSQD</sequence>
<dbReference type="RefSeq" id="WP_123688629.1">
    <property type="nucleotide sequence ID" value="NZ_AP019700.1"/>
</dbReference>
<comment type="caution">
    <text evidence="9">The sequence shown here is derived from an EMBL/GenBank/DDBJ whole genome shotgun (WGS) entry which is preliminary data.</text>
</comment>
<evidence type="ECO:0000256" key="2">
    <source>
        <dbReference type="ARBA" id="ARBA00001947"/>
    </source>
</evidence>
<comment type="cofactor">
    <cofactor evidence="2">
        <name>Zn(2+)</name>
        <dbReference type="ChEBI" id="CHEBI:29105"/>
    </cofactor>
</comment>
<dbReference type="InterPro" id="IPR050072">
    <property type="entry name" value="Peptidase_M20A"/>
</dbReference>
<dbReference type="Gene3D" id="3.40.630.10">
    <property type="entry name" value="Zn peptidases"/>
    <property type="match status" value="1"/>
</dbReference>
<organism evidence="9 10">
    <name type="scientific">Stella humosa</name>
    <dbReference type="NCBI Taxonomy" id="94"/>
    <lineage>
        <taxon>Bacteria</taxon>
        <taxon>Pseudomonadati</taxon>
        <taxon>Pseudomonadota</taxon>
        <taxon>Alphaproteobacteria</taxon>
        <taxon>Rhodospirillales</taxon>
        <taxon>Stellaceae</taxon>
        <taxon>Stella</taxon>
    </lineage>
</organism>
<comment type="similarity">
    <text evidence="3">Belongs to the peptidase M20A family.</text>
</comment>
<name>A0A3N1MDW1_9PROT</name>
<dbReference type="Pfam" id="PF01546">
    <property type="entry name" value="Peptidase_M20"/>
    <property type="match status" value="1"/>
</dbReference>
<evidence type="ECO:0000313" key="10">
    <source>
        <dbReference type="Proteomes" id="UP000278222"/>
    </source>
</evidence>
<dbReference type="EMBL" id="RJKX01000011">
    <property type="protein sequence ID" value="ROQ01921.1"/>
    <property type="molecule type" value="Genomic_DNA"/>
</dbReference>
<dbReference type="SUPFAM" id="SSF55031">
    <property type="entry name" value="Bacterial exopeptidase dimerisation domain"/>
    <property type="match status" value="1"/>
</dbReference>
<evidence type="ECO:0000256" key="5">
    <source>
        <dbReference type="ARBA" id="ARBA00022801"/>
    </source>
</evidence>
<dbReference type="PANTHER" id="PTHR43808">
    <property type="entry name" value="ACETYLORNITHINE DEACETYLASE"/>
    <property type="match status" value="1"/>
</dbReference>
<dbReference type="Pfam" id="PF07687">
    <property type="entry name" value="M20_dimer"/>
    <property type="match status" value="1"/>
</dbReference>
<evidence type="ECO:0000256" key="1">
    <source>
        <dbReference type="ARBA" id="ARBA00001941"/>
    </source>
</evidence>
<evidence type="ECO:0000313" key="9">
    <source>
        <dbReference type="EMBL" id="ROQ01921.1"/>
    </source>
</evidence>
<dbReference type="OrthoDB" id="9809784at2"/>
<dbReference type="GO" id="GO:0046872">
    <property type="term" value="F:metal ion binding"/>
    <property type="evidence" value="ECO:0007669"/>
    <property type="project" value="UniProtKB-KW"/>
</dbReference>
<dbReference type="InterPro" id="IPR002933">
    <property type="entry name" value="Peptidase_M20"/>
</dbReference>
<evidence type="ECO:0000256" key="6">
    <source>
        <dbReference type="ARBA" id="ARBA00022833"/>
    </source>
</evidence>
<comment type="cofactor">
    <cofactor evidence="1">
        <name>Co(2+)</name>
        <dbReference type="ChEBI" id="CHEBI:48828"/>
    </cofactor>
</comment>
<evidence type="ECO:0000259" key="8">
    <source>
        <dbReference type="Pfam" id="PF07687"/>
    </source>
</evidence>
<evidence type="ECO:0000256" key="3">
    <source>
        <dbReference type="ARBA" id="ARBA00006247"/>
    </source>
</evidence>
<gene>
    <name evidence="9" type="ORF">EDC65_1108</name>
</gene>
<reference evidence="9 10" key="1">
    <citation type="submission" date="2018-11" db="EMBL/GenBank/DDBJ databases">
        <title>Genomic Encyclopedia of Type Strains, Phase IV (KMG-IV): sequencing the most valuable type-strain genomes for metagenomic binning, comparative biology and taxonomic classification.</title>
        <authorList>
            <person name="Goeker M."/>
        </authorList>
    </citation>
    <scope>NUCLEOTIDE SEQUENCE [LARGE SCALE GENOMIC DNA]</scope>
    <source>
        <strain evidence="9 10">DSM 5900</strain>
    </source>
</reference>
<dbReference type="GO" id="GO:0016787">
    <property type="term" value="F:hydrolase activity"/>
    <property type="evidence" value="ECO:0007669"/>
    <property type="project" value="UniProtKB-KW"/>
</dbReference>
<proteinExistence type="inferred from homology"/>
<feature type="domain" description="Peptidase M20 dimerisation" evidence="8">
    <location>
        <begin position="176"/>
        <end position="284"/>
    </location>
</feature>
<evidence type="ECO:0000256" key="4">
    <source>
        <dbReference type="ARBA" id="ARBA00022723"/>
    </source>
</evidence>
<dbReference type="InterPro" id="IPR011650">
    <property type="entry name" value="Peptidase_M20_dimer"/>
</dbReference>
<protein>
    <submittedName>
        <fullName evidence="9">Acetylornithine deacetylase/succinyl-diaminopimelate desuccinylase</fullName>
    </submittedName>
</protein>
<dbReference type="SUPFAM" id="SSF53187">
    <property type="entry name" value="Zn-dependent exopeptidases"/>
    <property type="match status" value="1"/>
</dbReference>
<keyword evidence="4" id="KW-0479">Metal-binding</keyword>
<dbReference type="InterPro" id="IPR010182">
    <property type="entry name" value="ArgE/DapE"/>
</dbReference>
<keyword evidence="10" id="KW-1185">Reference proteome</keyword>
<keyword evidence="5" id="KW-0378">Hydrolase</keyword>
<dbReference type="AlphaFoldDB" id="A0A3N1MDW1"/>
<dbReference type="InterPro" id="IPR036264">
    <property type="entry name" value="Bact_exopeptidase_dim_dom"/>
</dbReference>
<accession>A0A3N1MDW1</accession>
<evidence type="ECO:0000256" key="7">
    <source>
        <dbReference type="ARBA" id="ARBA00023285"/>
    </source>
</evidence>
<keyword evidence="7" id="KW-0170">Cobalt</keyword>
<keyword evidence="6" id="KW-0862">Zinc</keyword>
<dbReference type="Gene3D" id="3.30.70.360">
    <property type="match status" value="1"/>
</dbReference>
<dbReference type="Proteomes" id="UP000278222">
    <property type="component" value="Unassembled WGS sequence"/>
</dbReference>
<dbReference type="NCBIfam" id="TIGR01910">
    <property type="entry name" value="DapE-ArgE"/>
    <property type="match status" value="1"/>
</dbReference>